<proteinExistence type="predicted"/>
<feature type="chain" id="PRO_5047353103" evidence="1">
    <location>
        <begin position="22"/>
        <end position="384"/>
    </location>
</feature>
<evidence type="ECO:0000256" key="1">
    <source>
        <dbReference type="SAM" id="SignalP"/>
    </source>
</evidence>
<dbReference type="InterPro" id="IPR018759">
    <property type="entry name" value="BBP2_2"/>
</dbReference>
<dbReference type="Proteomes" id="UP000738431">
    <property type="component" value="Chromosome"/>
</dbReference>
<evidence type="ECO:0000313" key="2">
    <source>
        <dbReference type="EMBL" id="WRQ87169.1"/>
    </source>
</evidence>
<gene>
    <name evidence="2" type="ORF">K1X11_020345</name>
</gene>
<keyword evidence="1" id="KW-0732">Signal</keyword>
<accession>A0ABZ1C6E4</accession>
<feature type="signal peptide" evidence="1">
    <location>
        <begin position="1"/>
        <end position="21"/>
    </location>
</feature>
<dbReference type="EMBL" id="CP139781">
    <property type="protein sequence ID" value="WRQ87169.1"/>
    <property type="molecule type" value="Genomic_DNA"/>
</dbReference>
<keyword evidence="3" id="KW-1185">Reference proteome</keyword>
<reference evidence="2 3" key="1">
    <citation type="submission" date="2023-12" db="EMBL/GenBank/DDBJ databases">
        <title>Description of an unclassified Opitutus bacterium of Verrucomicrobiota.</title>
        <authorList>
            <person name="Zhang D.-F."/>
        </authorList>
    </citation>
    <scope>NUCLEOTIDE SEQUENCE [LARGE SCALE GENOMIC DNA]</scope>
    <source>
        <strain evidence="2 3">WL0086</strain>
    </source>
</reference>
<protein>
    <submittedName>
        <fullName evidence="2">Outer membrane beta-barrel protein</fullName>
    </submittedName>
</protein>
<dbReference type="SUPFAM" id="SSF56935">
    <property type="entry name" value="Porins"/>
    <property type="match status" value="2"/>
</dbReference>
<organism evidence="2 3">
    <name type="scientific">Actomonas aquatica</name>
    <dbReference type="NCBI Taxonomy" id="2866162"/>
    <lineage>
        <taxon>Bacteria</taxon>
        <taxon>Pseudomonadati</taxon>
        <taxon>Verrucomicrobiota</taxon>
        <taxon>Opitutia</taxon>
        <taxon>Opitutales</taxon>
        <taxon>Opitutaceae</taxon>
        <taxon>Actomonas</taxon>
    </lineage>
</organism>
<sequence length="384" mass="42363">MNKTIISAAVAASLLGSSALAAPFMAIGSSAELFVTAKAGIEFNDNVTLGNDYVAPGAVGGPSNPVRDDTVFLFAPGLSYEFGKNALVSGKLAYTENITRYSDNSDLDSELSDVTFTIQHKDEKSSTKGKASYRQLNQNTVDLRSPTLSRRDVFNAGVEHEMEMTAKSSILFGVDYTDTDYEQASFTDRTRTEIPLRYYYELTPKVDMSFGAQFRQTDTDTVTADAEDWFYSVGARGEFTPKLTGFLRLGVTDRNLKAGGDRTAFGLKSDFSYAYSEKTSLTFGLGNDFGTSGVGLSQENFDAFVGFNSKISPDFTLGSRLTYRKIDYFTRADDTYWQGTLSGDYIFNEYFQVRGEFNYKNNESGVVGGDFDNTVFSLSARLRY</sequence>
<dbReference type="RefSeq" id="WP_221029417.1">
    <property type="nucleotide sequence ID" value="NZ_CP139781.1"/>
</dbReference>
<evidence type="ECO:0000313" key="3">
    <source>
        <dbReference type="Proteomes" id="UP000738431"/>
    </source>
</evidence>
<name>A0ABZ1C6E4_9BACT</name>
<dbReference type="Pfam" id="PF10082">
    <property type="entry name" value="BBP2_2"/>
    <property type="match status" value="1"/>
</dbReference>